<proteinExistence type="predicted"/>
<dbReference type="InterPro" id="IPR052701">
    <property type="entry name" value="GAG_Ulvan_Degrading_Sulfatases"/>
</dbReference>
<feature type="transmembrane region" description="Helical" evidence="1">
    <location>
        <begin position="223"/>
        <end position="242"/>
    </location>
</feature>
<name>A0A5C6G807_METRR</name>
<keyword evidence="1" id="KW-1133">Transmembrane helix</keyword>
<dbReference type="Pfam" id="PF00884">
    <property type="entry name" value="Sulfatase"/>
    <property type="match status" value="1"/>
</dbReference>
<dbReference type="Proteomes" id="UP000317257">
    <property type="component" value="Unassembled WGS sequence"/>
</dbReference>
<dbReference type="SUPFAM" id="SSF53649">
    <property type="entry name" value="Alkaline phosphatase-like"/>
    <property type="match status" value="1"/>
</dbReference>
<feature type="domain" description="Sulfatase N-terminal" evidence="2">
    <location>
        <begin position="493"/>
        <end position="769"/>
    </location>
</feature>
<dbReference type="PANTHER" id="PTHR43751:SF3">
    <property type="entry name" value="SULFATASE N-TERMINAL DOMAIN-CONTAINING PROTEIN"/>
    <property type="match status" value="1"/>
</dbReference>
<gene>
    <name evidence="3" type="ORF">ED733_003764</name>
</gene>
<dbReference type="Gene3D" id="3.40.720.10">
    <property type="entry name" value="Alkaline Phosphatase, subunit A"/>
    <property type="match status" value="1"/>
</dbReference>
<dbReference type="PANTHER" id="PTHR43751">
    <property type="entry name" value="SULFATASE"/>
    <property type="match status" value="1"/>
</dbReference>
<accession>A0A5C6G807</accession>
<feature type="transmembrane region" description="Helical" evidence="1">
    <location>
        <begin position="66"/>
        <end position="93"/>
    </location>
</feature>
<reference evidence="4" key="1">
    <citation type="submission" date="2018-12" db="EMBL/GenBank/DDBJ databases">
        <title>The complete genome of Metarhizium rileyi, a key fungal pathogen of Lepidoptera.</title>
        <authorList>
            <person name="Binneck E."/>
            <person name="Lastra C.C.L."/>
            <person name="Sosa-Gomez D.R."/>
        </authorList>
    </citation>
    <scope>NUCLEOTIDE SEQUENCE [LARGE SCALE GENOMIC DNA]</scope>
    <source>
        <strain evidence="4">Cep018-CH2</strain>
    </source>
</reference>
<evidence type="ECO:0000259" key="2">
    <source>
        <dbReference type="Pfam" id="PF00884"/>
    </source>
</evidence>
<dbReference type="InterPro" id="IPR017850">
    <property type="entry name" value="Alkaline_phosphatase_core_sf"/>
</dbReference>
<dbReference type="EMBL" id="SBHS01000016">
    <property type="protein sequence ID" value="TWU73654.1"/>
    <property type="molecule type" value="Genomic_DNA"/>
</dbReference>
<feature type="transmembrane region" description="Helical" evidence="1">
    <location>
        <begin position="36"/>
        <end position="59"/>
    </location>
</feature>
<keyword evidence="1" id="KW-0472">Membrane</keyword>
<comment type="caution">
    <text evidence="3">The sequence shown here is derived from an EMBL/GenBank/DDBJ whole genome shotgun (WGS) entry which is preliminary data.</text>
</comment>
<feature type="transmembrane region" description="Helical" evidence="1">
    <location>
        <begin position="124"/>
        <end position="151"/>
    </location>
</feature>
<evidence type="ECO:0000256" key="1">
    <source>
        <dbReference type="SAM" id="Phobius"/>
    </source>
</evidence>
<protein>
    <recommendedName>
        <fullName evidence="2">Sulfatase N-terminal domain-containing protein</fullName>
    </recommendedName>
</protein>
<dbReference type="AlphaFoldDB" id="A0A5C6G807"/>
<evidence type="ECO:0000313" key="3">
    <source>
        <dbReference type="EMBL" id="TWU73654.1"/>
    </source>
</evidence>
<evidence type="ECO:0000313" key="4">
    <source>
        <dbReference type="Proteomes" id="UP000317257"/>
    </source>
</evidence>
<organism evidence="3 4">
    <name type="scientific">Metarhizium rileyi (strain RCEF 4871)</name>
    <name type="common">Nomuraea rileyi</name>
    <dbReference type="NCBI Taxonomy" id="1649241"/>
    <lineage>
        <taxon>Eukaryota</taxon>
        <taxon>Fungi</taxon>
        <taxon>Dikarya</taxon>
        <taxon>Ascomycota</taxon>
        <taxon>Pezizomycotina</taxon>
        <taxon>Sordariomycetes</taxon>
        <taxon>Hypocreomycetidae</taxon>
        <taxon>Hypocreales</taxon>
        <taxon>Clavicipitaceae</taxon>
        <taxon>Metarhizium</taxon>
    </lineage>
</organism>
<keyword evidence="1" id="KW-0812">Transmembrane</keyword>
<dbReference type="InterPro" id="IPR000917">
    <property type="entry name" value="Sulfatase_N"/>
</dbReference>
<sequence>MFPSARRLIFSVFFVSVALAKVVRLYINAHSFSLGTFVLCLPIFLIPDALVLLAVWSLLQHRRGRMAILGSILSCIVSVSTYVAAAALFSFFYETGGELQWADAVSFALDPGARKVASSGSSMAMIACIGILVVAFIIQDLLHSAVVAVLVKTRIQLDLILQITMDRLVPKQPVDQKRSLLPTVNSLPVGDECAKELSGQKRRRFPVKSNASSPPGHLTLSQLICWYMGTSLLGSLACVLILEPARPYAHISMTLPLSLLSLIKLGTPVRDCQDMTWPLPELVTRAVWERPDGYFKGWAPGLDNEFVRKYRGRIPEWLPPSPPAGFYRWQSQWNLTTDNTTTMSMISEPQGLVDSPSNTSDMSNTCEESALEGHHYYNPVNDPIKINNLDGPVLSGLRSSLGLDSVNIKHIVIIQMESMRPEVSPIQNDSNFHKMILQSHDESEYDDINLRLAGLTVNMQKITGVKEGFQTADGTPLSSDSNEWLDRTEASFGGLNIVGTHTTCSSSIKSLAANHCGVWPLPVDSCEESSLQNYQPCLPQVFQLLNTNKATSNTSDYRTFPWRSAFFQSITDGFDNQGEMDDKIGFEHIVTSDQIDDLIDKGESDEEEVNYFGYAETAIKSYIRDYIINATENNQRMFLSHFTSTTHHPWSIPSWFNKTDYLGLAQGGLSAAHHDMNNYLNTIRWNDAWVGELMQLLDDLGVSDETLVVFVGDHGQAFREDSKVSGTYQNGHISNFRVPLTFRHPSIPSLQLAVNSTSINILPTVLDLLISSGSLDAHDTDVLSDIVHDYEGQSLIRPFKSTLHGRRAWNFGVVNPGGRFLAVTSADVPWRIVRPWDDDAEYVFTDLERDPLELDGLSNWSFEELLSDVEQYFGMDAATWVREADSVARWFYFFDATIGQQAGYGGRRGTLQESQILQYASVDHIAHPKTDL</sequence>